<name>A0ABD5EHM3_9ACTN</name>
<dbReference type="AlphaFoldDB" id="A0ABD5EHM3"/>
<sequence>MFATLIAVLGTLAGTVVAGLMQYVSTSRTARAAAAERRREALAAAVPALLAAIVRHREQQYLKIESRAEGRCDTPESRQARYAARSVVTSAMDTLHMVTADAALLTVAQDAVNTAMAIGDVPADEVAAAGRRARVAHTALRLEAARHLTV</sequence>
<keyword evidence="2" id="KW-1185">Reference proteome</keyword>
<comment type="caution">
    <text evidence="1">The sequence shown here is derived from an EMBL/GenBank/DDBJ whole genome shotgun (WGS) entry which is preliminary data.</text>
</comment>
<evidence type="ECO:0000313" key="2">
    <source>
        <dbReference type="Proteomes" id="UP001183535"/>
    </source>
</evidence>
<protein>
    <recommendedName>
        <fullName evidence="3">Protein kilB</fullName>
    </recommendedName>
</protein>
<dbReference type="Proteomes" id="UP001183535">
    <property type="component" value="Unassembled WGS sequence"/>
</dbReference>
<evidence type="ECO:0008006" key="3">
    <source>
        <dbReference type="Google" id="ProtNLM"/>
    </source>
</evidence>
<organism evidence="1 2">
    <name type="scientific">Streptomyces doudnae</name>
    <dbReference type="NCBI Taxonomy" id="3075536"/>
    <lineage>
        <taxon>Bacteria</taxon>
        <taxon>Bacillati</taxon>
        <taxon>Actinomycetota</taxon>
        <taxon>Actinomycetes</taxon>
        <taxon>Kitasatosporales</taxon>
        <taxon>Streptomycetaceae</taxon>
        <taxon>Streptomyces</taxon>
    </lineage>
</organism>
<dbReference type="RefSeq" id="WP_093828967.1">
    <property type="nucleotide sequence ID" value="NZ_JAVRES010000002.1"/>
</dbReference>
<reference evidence="2" key="1">
    <citation type="submission" date="2023-07" db="EMBL/GenBank/DDBJ databases">
        <title>30 novel species of actinomycetes from the DSMZ collection.</title>
        <authorList>
            <person name="Nouioui I."/>
        </authorList>
    </citation>
    <scope>NUCLEOTIDE SEQUENCE [LARGE SCALE GENOMIC DNA]</scope>
    <source>
        <strain evidence="2">DSM 41981</strain>
    </source>
</reference>
<proteinExistence type="predicted"/>
<dbReference type="EMBL" id="JAVRES010000002">
    <property type="protein sequence ID" value="MDT0434091.1"/>
    <property type="molecule type" value="Genomic_DNA"/>
</dbReference>
<accession>A0ABD5EHM3</accession>
<evidence type="ECO:0000313" key="1">
    <source>
        <dbReference type="EMBL" id="MDT0434091.1"/>
    </source>
</evidence>
<gene>
    <name evidence="1" type="ORF">RM877_05295</name>
</gene>